<organism evidence="7 8">
    <name type="scientific">Peptoniphilus asaccharolyticus DSM 20463</name>
    <dbReference type="NCBI Taxonomy" id="573058"/>
    <lineage>
        <taxon>Bacteria</taxon>
        <taxon>Bacillati</taxon>
        <taxon>Bacillota</taxon>
        <taxon>Tissierellia</taxon>
        <taxon>Tissierellales</taxon>
        <taxon>Peptoniphilaceae</taxon>
        <taxon>Peptoniphilus</taxon>
    </lineage>
</organism>
<dbReference type="SMART" id="SM00732">
    <property type="entry name" value="YqgFc"/>
    <property type="match status" value="1"/>
</dbReference>
<keyword evidence="8" id="KW-1185">Reference proteome</keyword>
<dbReference type="GO" id="GO:0005829">
    <property type="term" value="C:cytosol"/>
    <property type="evidence" value="ECO:0007669"/>
    <property type="project" value="TreeGrafter"/>
</dbReference>
<dbReference type="EC" id="3.1.-.-" evidence="5"/>
<comment type="similarity">
    <text evidence="5">Belongs to the YqgF HJR family.</text>
</comment>
<dbReference type="GO" id="GO:0016788">
    <property type="term" value="F:hydrolase activity, acting on ester bonds"/>
    <property type="evidence" value="ECO:0007669"/>
    <property type="project" value="UniProtKB-UniRule"/>
</dbReference>
<evidence type="ECO:0000256" key="1">
    <source>
        <dbReference type="ARBA" id="ARBA00022490"/>
    </source>
</evidence>
<dbReference type="Pfam" id="PF03652">
    <property type="entry name" value="RuvX"/>
    <property type="match status" value="1"/>
</dbReference>
<dbReference type="PANTHER" id="PTHR33317">
    <property type="entry name" value="POLYNUCLEOTIDYL TRANSFERASE, RIBONUCLEASE H-LIKE SUPERFAMILY PROTEIN"/>
    <property type="match status" value="1"/>
</dbReference>
<keyword evidence="2 5" id="KW-0690">Ribosome biogenesis</keyword>
<dbReference type="AlphaFoldDB" id="A0A1W1UQH6"/>
<dbReference type="Proteomes" id="UP000192368">
    <property type="component" value="Unassembled WGS sequence"/>
</dbReference>
<protein>
    <recommendedName>
        <fullName evidence="5">Putative pre-16S rRNA nuclease</fullName>
        <ecNumber evidence="5">3.1.-.-</ecNumber>
    </recommendedName>
</protein>
<feature type="domain" description="YqgF/RNase H-like" evidence="6">
    <location>
        <begin position="2"/>
        <end position="102"/>
    </location>
</feature>
<dbReference type="NCBIfam" id="TIGR00250">
    <property type="entry name" value="RNAse_H_YqgF"/>
    <property type="match status" value="1"/>
</dbReference>
<keyword evidence="4 5" id="KW-0378">Hydrolase</keyword>
<name>A0A1W1UQH6_PEPAS</name>
<dbReference type="RefSeq" id="WP_084230187.1">
    <property type="nucleotide sequence ID" value="NZ_FWWR01000009.1"/>
</dbReference>
<accession>A0A1W1UQH6</accession>
<dbReference type="CDD" id="cd16964">
    <property type="entry name" value="YqgF"/>
    <property type="match status" value="1"/>
</dbReference>
<dbReference type="PANTHER" id="PTHR33317:SF4">
    <property type="entry name" value="POLYNUCLEOTIDYL TRANSFERASE, RIBONUCLEASE H-LIKE SUPERFAMILY PROTEIN"/>
    <property type="match status" value="1"/>
</dbReference>
<dbReference type="HAMAP" id="MF_00651">
    <property type="entry name" value="Nuclease_YqgF"/>
    <property type="match status" value="1"/>
</dbReference>
<sequence>MERILGLDVGDKWIGVAVSDDLLMMAQPVCTLERVSNKKTYEEIYEMILEYKVDTVVVGLPKNMNNTIGPQAEKVVKFSEKLKNKYKVEIVYIDERMTTLSAERVLIEGNVRRENRKKYVDKIAATYILQTHLDILRRNNA</sequence>
<evidence type="ECO:0000313" key="7">
    <source>
        <dbReference type="EMBL" id="SMB82954.1"/>
    </source>
</evidence>
<dbReference type="InterPro" id="IPR005227">
    <property type="entry name" value="YqgF"/>
</dbReference>
<dbReference type="GO" id="GO:0004518">
    <property type="term" value="F:nuclease activity"/>
    <property type="evidence" value="ECO:0007669"/>
    <property type="project" value="UniProtKB-KW"/>
</dbReference>
<comment type="subcellular location">
    <subcellularLocation>
        <location evidence="5">Cytoplasm</location>
    </subcellularLocation>
</comment>
<dbReference type="Gene3D" id="3.30.420.140">
    <property type="entry name" value="YqgF/RNase H-like domain"/>
    <property type="match status" value="1"/>
</dbReference>
<dbReference type="OrthoDB" id="9796140at2"/>
<evidence type="ECO:0000259" key="6">
    <source>
        <dbReference type="SMART" id="SM00732"/>
    </source>
</evidence>
<dbReference type="InterPro" id="IPR012337">
    <property type="entry name" value="RNaseH-like_sf"/>
</dbReference>
<dbReference type="SUPFAM" id="SSF53098">
    <property type="entry name" value="Ribonuclease H-like"/>
    <property type="match status" value="1"/>
</dbReference>
<evidence type="ECO:0000256" key="3">
    <source>
        <dbReference type="ARBA" id="ARBA00022722"/>
    </source>
</evidence>
<evidence type="ECO:0000256" key="5">
    <source>
        <dbReference type="HAMAP-Rule" id="MF_00651"/>
    </source>
</evidence>
<proteinExistence type="inferred from homology"/>
<dbReference type="InterPro" id="IPR037027">
    <property type="entry name" value="YqgF/RNaseH-like_dom_sf"/>
</dbReference>
<evidence type="ECO:0000313" key="8">
    <source>
        <dbReference type="Proteomes" id="UP000192368"/>
    </source>
</evidence>
<evidence type="ECO:0000256" key="4">
    <source>
        <dbReference type="ARBA" id="ARBA00022801"/>
    </source>
</evidence>
<dbReference type="InterPro" id="IPR006641">
    <property type="entry name" value="YqgF/RNaseH-like_dom"/>
</dbReference>
<keyword evidence="3 5" id="KW-0540">Nuclease</keyword>
<gene>
    <name evidence="7" type="ORF">SAMN00017477_0513</name>
</gene>
<dbReference type="EMBL" id="FWWR01000009">
    <property type="protein sequence ID" value="SMB82954.1"/>
    <property type="molecule type" value="Genomic_DNA"/>
</dbReference>
<reference evidence="8" key="1">
    <citation type="submission" date="2017-04" db="EMBL/GenBank/DDBJ databases">
        <authorList>
            <person name="Varghese N."/>
            <person name="Submissions S."/>
        </authorList>
    </citation>
    <scope>NUCLEOTIDE SEQUENCE [LARGE SCALE GENOMIC DNA]</scope>
    <source>
        <strain evidence="8">DSM 20463</strain>
    </source>
</reference>
<evidence type="ECO:0000256" key="2">
    <source>
        <dbReference type="ARBA" id="ARBA00022517"/>
    </source>
</evidence>
<keyword evidence="1 5" id="KW-0963">Cytoplasm</keyword>
<dbReference type="GO" id="GO:0000967">
    <property type="term" value="P:rRNA 5'-end processing"/>
    <property type="evidence" value="ECO:0007669"/>
    <property type="project" value="UniProtKB-UniRule"/>
</dbReference>
<dbReference type="STRING" id="573058.SAMN00017477_0513"/>
<comment type="function">
    <text evidence="5">Could be a nuclease involved in processing of the 5'-end of pre-16S rRNA.</text>
</comment>